<proteinExistence type="predicted"/>
<keyword evidence="1" id="KW-0472">Membrane</keyword>
<evidence type="ECO:0000313" key="2">
    <source>
        <dbReference type="EMBL" id="CAK0855247.1"/>
    </source>
</evidence>
<feature type="transmembrane region" description="Helical" evidence="1">
    <location>
        <begin position="169"/>
        <end position="189"/>
    </location>
</feature>
<evidence type="ECO:0000313" key="3">
    <source>
        <dbReference type="EMBL" id="CAK0888280.1"/>
    </source>
</evidence>
<reference evidence="2" key="1">
    <citation type="submission" date="2023-10" db="EMBL/GenBank/DDBJ databases">
        <authorList>
            <person name="Chen Y."/>
            <person name="Shah S."/>
            <person name="Dougan E. K."/>
            <person name="Thang M."/>
            <person name="Chan C."/>
        </authorList>
    </citation>
    <scope>NUCLEOTIDE SEQUENCE [LARGE SCALE GENOMIC DNA]</scope>
</reference>
<comment type="caution">
    <text evidence="2">The sequence shown here is derived from an EMBL/GenBank/DDBJ whole genome shotgun (WGS) entry which is preliminary data.</text>
</comment>
<evidence type="ECO:0000256" key="1">
    <source>
        <dbReference type="SAM" id="Phobius"/>
    </source>
</evidence>
<keyword evidence="1" id="KW-1133">Transmembrane helix</keyword>
<dbReference type="EMBL" id="CAUYUJ010019052">
    <property type="protein sequence ID" value="CAK0888280.1"/>
    <property type="molecule type" value="Genomic_DNA"/>
</dbReference>
<evidence type="ECO:0000313" key="4">
    <source>
        <dbReference type="Proteomes" id="UP001189429"/>
    </source>
</evidence>
<accession>A0ABN9U7Z3</accession>
<dbReference type="EMBL" id="CAUYUJ010015532">
    <property type="protein sequence ID" value="CAK0855247.1"/>
    <property type="molecule type" value="Genomic_DNA"/>
</dbReference>
<dbReference type="Proteomes" id="UP001189429">
    <property type="component" value="Unassembled WGS sequence"/>
</dbReference>
<sequence length="336" mass="36603">MCISGSIVLYISNHGPSGGAHHFLPLLRIQHPLGEGIAGATPNVTSPPADQNFMKVWPAYEGSDERLFYAAQGGNDTEPAAPLSFNAYDYRRDIEDMPSADSNGQPPWQPTSARVFTHDGADGKQDYDLPVSGSRTRRASGSVALSSMFKAWVTALSNAWEYLNRGSIQFVYVSFLQTAYVFLTCCMMWKGKKATYATNRFAYAMFIIGLLLGDAAVKIFNAIEAELTGDPDEHGMVQLSAKWIATGECLEETNDFHEYVQALAGHDMYHGTSVHLAAALQSDAQGVANLPQYLSDLASFFRWQISSPGCLLQMPFARGSLLGAPGGWVDAFFQDG</sequence>
<feature type="transmembrane region" description="Helical" evidence="1">
    <location>
        <begin position="201"/>
        <end position="220"/>
    </location>
</feature>
<feature type="non-terminal residue" evidence="2">
    <location>
        <position position="336"/>
    </location>
</feature>
<organism evidence="2 4">
    <name type="scientific">Prorocentrum cordatum</name>
    <dbReference type="NCBI Taxonomy" id="2364126"/>
    <lineage>
        <taxon>Eukaryota</taxon>
        <taxon>Sar</taxon>
        <taxon>Alveolata</taxon>
        <taxon>Dinophyceae</taxon>
        <taxon>Prorocentrales</taxon>
        <taxon>Prorocentraceae</taxon>
        <taxon>Prorocentrum</taxon>
    </lineage>
</organism>
<keyword evidence="4" id="KW-1185">Reference proteome</keyword>
<keyword evidence="1" id="KW-0812">Transmembrane</keyword>
<gene>
    <name evidence="2" type="ORF">PCOR1329_LOCUS46035</name>
    <name evidence="3" type="ORF">PCOR1329_LOCUS69097</name>
</gene>
<name>A0ABN9U7Z3_9DINO</name>
<protein>
    <submittedName>
        <fullName evidence="2">Uncharacterized protein</fullName>
    </submittedName>
</protein>